<dbReference type="STRING" id="557598.LHK_01672"/>
<evidence type="ECO:0000313" key="2">
    <source>
        <dbReference type="Proteomes" id="UP000002010"/>
    </source>
</evidence>
<dbReference type="EMBL" id="CP001154">
    <property type="protein sequence ID" value="ACO74657.1"/>
    <property type="molecule type" value="Genomic_DNA"/>
</dbReference>
<protein>
    <submittedName>
        <fullName evidence="1">Uncharacterized protein</fullName>
    </submittedName>
</protein>
<name>C1D867_LARHH</name>
<gene>
    <name evidence="1" type="ordered locus">LHK_01672</name>
</gene>
<reference evidence="1 2" key="1">
    <citation type="journal article" date="2009" name="PLoS Genet.">
        <title>The complete genome and proteome of Laribacter hongkongensis reveal potential mechanisms for adaptations to different temperatures and habitats.</title>
        <authorList>
            <person name="Woo P.C."/>
            <person name="Lau S.K."/>
            <person name="Tse H."/>
            <person name="Teng J.L."/>
            <person name="Curreem S.O."/>
            <person name="Tsang A.K."/>
            <person name="Fan R.Y."/>
            <person name="Wong G.K."/>
            <person name="Huang Y."/>
            <person name="Loman N.J."/>
            <person name="Snyder L.A."/>
            <person name="Cai J.J."/>
            <person name="Huang J.D."/>
            <person name="Mak W."/>
            <person name="Pallen M.J."/>
            <person name="Lok S."/>
            <person name="Yuen K.Y."/>
        </authorList>
    </citation>
    <scope>NUCLEOTIDE SEQUENCE [LARGE SCALE GENOMIC DNA]</scope>
    <source>
        <strain evidence="1 2">HLHK9</strain>
    </source>
</reference>
<organism evidence="1 2">
    <name type="scientific">Laribacter hongkongensis (strain HLHK9)</name>
    <dbReference type="NCBI Taxonomy" id="557598"/>
    <lineage>
        <taxon>Bacteria</taxon>
        <taxon>Pseudomonadati</taxon>
        <taxon>Pseudomonadota</taxon>
        <taxon>Betaproteobacteria</taxon>
        <taxon>Neisseriales</taxon>
        <taxon>Aquaspirillaceae</taxon>
        <taxon>Laribacter</taxon>
    </lineage>
</organism>
<dbReference type="InterPro" id="IPR056113">
    <property type="entry name" value="DUF7696"/>
</dbReference>
<dbReference type="Pfam" id="PF24751">
    <property type="entry name" value="DUF7696"/>
    <property type="match status" value="1"/>
</dbReference>
<evidence type="ECO:0000313" key="1">
    <source>
        <dbReference type="EMBL" id="ACO74657.1"/>
    </source>
</evidence>
<keyword evidence="2" id="KW-1185">Reference proteome</keyword>
<dbReference type="HOGENOM" id="CLU_1576537_0_0_4"/>
<dbReference type="RefSeq" id="WP_012697143.1">
    <property type="nucleotide sequence ID" value="NC_012559.1"/>
</dbReference>
<proteinExistence type="predicted"/>
<dbReference type="Proteomes" id="UP000002010">
    <property type="component" value="Chromosome"/>
</dbReference>
<dbReference type="AlphaFoldDB" id="C1D867"/>
<dbReference type="KEGG" id="lhk:LHK_01672"/>
<sequence length="169" mass="19174">MGDITSRHDWRALRRRIHHLPIAKDPVSERRAVLAELGRILKETRRPDMGCLACKHSRRVPAPGKTGVFDLVCNVSGRQSGAGCPEFDPRGGLPPDPRGMEYDEPARLMHEARYVCRLRLNQSHGVYLDGVAAKRGEAARRELETAAREQWKARAGWMRPHELQRARNV</sequence>
<accession>C1D867</accession>